<proteinExistence type="predicted"/>
<name>A0A5M9JVT4_MONFR</name>
<dbReference type="EMBL" id="VICG01000004">
    <property type="protein sequence ID" value="KAA8572740.1"/>
    <property type="molecule type" value="Genomic_DNA"/>
</dbReference>
<comment type="caution">
    <text evidence="1">The sequence shown here is derived from an EMBL/GenBank/DDBJ whole genome shotgun (WGS) entry which is preliminary data.</text>
</comment>
<reference evidence="1 2" key="1">
    <citation type="submission" date="2019-06" db="EMBL/GenBank/DDBJ databases">
        <title>Genome Sequence of the Brown Rot Fungal Pathogen Monilinia fructicola.</title>
        <authorList>
            <person name="De Miccolis Angelini R.M."/>
            <person name="Landi L."/>
            <person name="Abate D."/>
            <person name="Pollastro S."/>
            <person name="Romanazzi G."/>
            <person name="Faretra F."/>
        </authorList>
    </citation>
    <scope>NUCLEOTIDE SEQUENCE [LARGE SCALE GENOMIC DNA]</scope>
    <source>
        <strain evidence="1 2">Mfrc123</strain>
    </source>
</reference>
<dbReference type="Proteomes" id="UP000322873">
    <property type="component" value="Unassembled WGS sequence"/>
</dbReference>
<evidence type="ECO:0000313" key="1">
    <source>
        <dbReference type="EMBL" id="KAA8572740.1"/>
    </source>
</evidence>
<accession>A0A5M9JVT4</accession>
<dbReference type="AlphaFoldDB" id="A0A5M9JVT4"/>
<sequence>MKNSPPMKDETVSLVQNSDEFTSFPNTHHLCKIESEPKEIARNMPPIQSYPMVPIHASFPLSTFQFTAPKKHRPSSK</sequence>
<keyword evidence="2" id="KW-1185">Reference proteome</keyword>
<organism evidence="1 2">
    <name type="scientific">Monilinia fructicola</name>
    <name type="common">Brown rot fungus</name>
    <name type="synonym">Ciboria fructicola</name>
    <dbReference type="NCBI Taxonomy" id="38448"/>
    <lineage>
        <taxon>Eukaryota</taxon>
        <taxon>Fungi</taxon>
        <taxon>Dikarya</taxon>
        <taxon>Ascomycota</taxon>
        <taxon>Pezizomycotina</taxon>
        <taxon>Leotiomycetes</taxon>
        <taxon>Helotiales</taxon>
        <taxon>Sclerotiniaceae</taxon>
        <taxon>Monilinia</taxon>
    </lineage>
</organism>
<protein>
    <submittedName>
        <fullName evidence="1">Uncharacterized protein</fullName>
    </submittedName>
</protein>
<evidence type="ECO:0000313" key="2">
    <source>
        <dbReference type="Proteomes" id="UP000322873"/>
    </source>
</evidence>
<gene>
    <name evidence="1" type="ORF">EYC84_003325</name>
</gene>